<sequence length="105" mass="11837">MVDKELFQGNTVKRPHARKHGVTWENTPLPTRKSSEVKIPCCVVDREWLIHHSEYDKNIFMSALSVTLPDDPDPGAEADDEEEQEGRGDDALTGVLDPQLLQNEV</sequence>
<accession>A0A4Y9ZTD1</accession>
<dbReference type="EMBL" id="SFCI01001108">
    <property type="protein sequence ID" value="TFY76748.1"/>
    <property type="molecule type" value="Genomic_DNA"/>
</dbReference>
<proteinExistence type="predicted"/>
<evidence type="ECO:0000313" key="2">
    <source>
        <dbReference type="EMBL" id="TFY76748.1"/>
    </source>
</evidence>
<dbReference type="Proteomes" id="UP000298061">
    <property type="component" value="Unassembled WGS sequence"/>
</dbReference>
<organism evidence="2 3">
    <name type="scientific">Hericium alpestre</name>
    <dbReference type="NCBI Taxonomy" id="135208"/>
    <lineage>
        <taxon>Eukaryota</taxon>
        <taxon>Fungi</taxon>
        <taxon>Dikarya</taxon>
        <taxon>Basidiomycota</taxon>
        <taxon>Agaricomycotina</taxon>
        <taxon>Agaricomycetes</taxon>
        <taxon>Russulales</taxon>
        <taxon>Hericiaceae</taxon>
        <taxon>Hericium</taxon>
    </lineage>
</organism>
<feature type="region of interest" description="Disordered" evidence="1">
    <location>
        <begin position="66"/>
        <end position="105"/>
    </location>
</feature>
<feature type="compositionally biased region" description="Acidic residues" evidence="1">
    <location>
        <begin position="70"/>
        <end position="84"/>
    </location>
</feature>
<feature type="region of interest" description="Disordered" evidence="1">
    <location>
        <begin position="1"/>
        <end position="32"/>
    </location>
</feature>
<evidence type="ECO:0000256" key="1">
    <source>
        <dbReference type="SAM" id="MobiDB-lite"/>
    </source>
</evidence>
<name>A0A4Y9ZTD1_9AGAM</name>
<protein>
    <submittedName>
        <fullName evidence="2">Uncharacterized protein</fullName>
    </submittedName>
</protein>
<keyword evidence="3" id="KW-1185">Reference proteome</keyword>
<dbReference type="AlphaFoldDB" id="A0A4Y9ZTD1"/>
<gene>
    <name evidence="2" type="ORF">EWM64_g7264</name>
</gene>
<reference evidence="2 3" key="1">
    <citation type="submission" date="2019-02" db="EMBL/GenBank/DDBJ databases">
        <title>Genome sequencing of the rare red list fungi Hericium alpestre (H. flagellum).</title>
        <authorList>
            <person name="Buettner E."/>
            <person name="Kellner H."/>
        </authorList>
    </citation>
    <scope>NUCLEOTIDE SEQUENCE [LARGE SCALE GENOMIC DNA]</scope>
    <source>
        <strain evidence="2 3">DSM 108284</strain>
    </source>
</reference>
<comment type="caution">
    <text evidence="2">The sequence shown here is derived from an EMBL/GenBank/DDBJ whole genome shotgun (WGS) entry which is preliminary data.</text>
</comment>
<evidence type="ECO:0000313" key="3">
    <source>
        <dbReference type="Proteomes" id="UP000298061"/>
    </source>
</evidence>